<feature type="transmembrane region" description="Helical" evidence="5">
    <location>
        <begin position="128"/>
        <end position="149"/>
    </location>
</feature>
<proteinExistence type="predicted"/>
<sequence>MVGLDSTLALYSIPAALATVFYPHLRMAIAASKFSKWNNLAPRTNLDMVKESGKVSPELAAQLDRMKFAHVNGLETFPLWIGGILAGIIAGLDNYTLNTHALAFLVLRSLYNFAYINQRGQVLSTLRSIFFTCSVAVSLSLIFKAASALSLR</sequence>
<accession>A0A0C2WR53</accession>
<keyword evidence="2 5" id="KW-0812">Transmembrane</keyword>
<reference evidence="6 7" key="1">
    <citation type="submission" date="2014-04" db="EMBL/GenBank/DDBJ databases">
        <title>Evolutionary Origins and Diversification of the Mycorrhizal Mutualists.</title>
        <authorList>
            <consortium name="DOE Joint Genome Institute"/>
            <consortium name="Mycorrhizal Genomics Consortium"/>
            <person name="Kohler A."/>
            <person name="Kuo A."/>
            <person name="Nagy L.G."/>
            <person name="Floudas D."/>
            <person name="Copeland A."/>
            <person name="Barry K.W."/>
            <person name="Cichocki N."/>
            <person name="Veneault-Fourrey C."/>
            <person name="LaButti K."/>
            <person name="Lindquist E.A."/>
            <person name="Lipzen A."/>
            <person name="Lundell T."/>
            <person name="Morin E."/>
            <person name="Murat C."/>
            <person name="Riley R."/>
            <person name="Ohm R."/>
            <person name="Sun H."/>
            <person name="Tunlid A."/>
            <person name="Henrissat B."/>
            <person name="Grigoriev I.V."/>
            <person name="Hibbett D.S."/>
            <person name="Martin F."/>
        </authorList>
    </citation>
    <scope>NUCLEOTIDE SEQUENCE [LARGE SCALE GENOMIC DNA]</scope>
    <source>
        <strain evidence="6 7">Koide BX008</strain>
    </source>
</reference>
<evidence type="ECO:0000256" key="3">
    <source>
        <dbReference type="ARBA" id="ARBA00022989"/>
    </source>
</evidence>
<dbReference type="InterPro" id="IPR023352">
    <property type="entry name" value="MAPEG-like_dom_sf"/>
</dbReference>
<dbReference type="Pfam" id="PF01124">
    <property type="entry name" value="MAPEG"/>
    <property type="match status" value="1"/>
</dbReference>
<gene>
    <name evidence="6" type="ORF">M378DRAFT_163619</name>
</gene>
<evidence type="ECO:0000256" key="1">
    <source>
        <dbReference type="ARBA" id="ARBA00004370"/>
    </source>
</evidence>
<evidence type="ECO:0000256" key="4">
    <source>
        <dbReference type="ARBA" id="ARBA00023136"/>
    </source>
</evidence>
<dbReference type="AlphaFoldDB" id="A0A0C2WR53"/>
<protein>
    <submittedName>
        <fullName evidence="6">Uncharacterized protein</fullName>
    </submittedName>
</protein>
<feature type="transmembrane region" description="Helical" evidence="5">
    <location>
        <begin position="74"/>
        <end position="92"/>
    </location>
</feature>
<evidence type="ECO:0000256" key="2">
    <source>
        <dbReference type="ARBA" id="ARBA00022692"/>
    </source>
</evidence>
<evidence type="ECO:0000313" key="6">
    <source>
        <dbReference type="EMBL" id="KIL64142.1"/>
    </source>
</evidence>
<dbReference type="PANTHER" id="PTHR35371:SF1">
    <property type="entry name" value="BLR7753 PROTEIN"/>
    <property type="match status" value="1"/>
</dbReference>
<dbReference type="Proteomes" id="UP000054549">
    <property type="component" value="Unassembled WGS sequence"/>
</dbReference>
<keyword evidence="3 5" id="KW-1133">Transmembrane helix</keyword>
<dbReference type="Gene3D" id="1.20.120.550">
    <property type="entry name" value="Membrane associated eicosanoid/glutathione metabolism-like domain"/>
    <property type="match status" value="1"/>
</dbReference>
<dbReference type="InParanoid" id="A0A0C2WR53"/>
<dbReference type="SUPFAM" id="SSF161084">
    <property type="entry name" value="MAPEG domain-like"/>
    <property type="match status" value="1"/>
</dbReference>
<dbReference type="InterPro" id="IPR001129">
    <property type="entry name" value="Membr-assoc_MAPEG"/>
</dbReference>
<organism evidence="6 7">
    <name type="scientific">Amanita muscaria (strain Koide BX008)</name>
    <dbReference type="NCBI Taxonomy" id="946122"/>
    <lineage>
        <taxon>Eukaryota</taxon>
        <taxon>Fungi</taxon>
        <taxon>Dikarya</taxon>
        <taxon>Basidiomycota</taxon>
        <taxon>Agaricomycotina</taxon>
        <taxon>Agaricomycetes</taxon>
        <taxon>Agaricomycetidae</taxon>
        <taxon>Agaricales</taxon>
        <taxon>Pluteineae</taxon>
        <taxon>Amanitaceae</taxon>
        <taxon>Amanita</taxon>
    </lineage>
</organism>
<evidence type="ECO:0000313" key="7">
    <source>
        <dbReference type="Proteomes" id="UP000054549"/>
    </source>
</evidence>
<dbReference type="EMBL" id="KN818252">
    <property type="protein sequence ID" value="KIL64142.1"/>
    <property type="molecule type" value="Genomic_DNA"/>
</dbReference>
<dbReference type="PANTHER" id="PTHR35371">
    <property type="entry name" value="INNER MEMBRANE PROTEIN"/>
    <property type="match status" value="1"/>
</dbReference>
<feature type="transmembrane region" description="Helical" evidence="5">
    <location>
        <begin position="6"/>
        <end position="25"/>
    </location>
</feature>
<comment type="subcellular location">
    <subcellularLocation>
        <location evidence="1">Membrane</location>
    </subcellularLocation>
</comment>
<name>A0A0C2WR53_AMAMK</name>
<dbReference type="GO" id="GO:0016020">
    <property type="term" value="C:membrane"/>
    <property type="evidence" value="ECO:0007669"/>
    <property type="project" value="UniProtKB-SubCell"/>
</dbReference>
<keyword evidence="7" id="KW-1185">Reference proteome</keyword>
<dbReference type="OrthoDB" id="2122304at2759"/>
<dbReference type="HOGENOM" id="CLU_110778_0_1_1"/>
<keyword evidence="4 5" id="KW-0472">Membrane</keyword>
<evidence type="ECO:0000256" key="5">
    <source>
        <dbReference type="SAM" id="Phobius"/>
    </source>
</evidence>